<evidence type="ECO:0008006" key="4">
    <source>
        <dbReference type="Google" id="ProtNLM"/>
    </source>
</evidence>
<organism evidence="2 3">
    <name type="scientific">Lactobacillus intestinalis</name>
    <dbReference type="NCBI Taxonomy" id="151781"/>
    <lineage>
        <taxon>Bacteria</taxon>
        <taxon>Bacillati</taxon>
        <taxon>Bacillota</taxon>
        <taxon>Bacilli</taxon>
        <taxon>Lactobacillales</taxon>
        <taxon>Lactobacillaceae</taxon>
        <taxon>Lactobacillus</taxon>
    </lineage>
</organism>
<comment type="caution">
    <text evidence="2">The sequence shown here is derived from an EMBL/GenBank/DDBJ whole genome shotgun (WGS) entry which is preliminary data.</text>
</comment>
<feature type="chain" id="PRO_5039486671" description="DNA polymerase" evidence="1">
    <location>
        <begin position="21"/>
        <end position="266"/>
    </location>
</feature>
<proteinExistence type="predicted"/>
<feature type="signal peptide" evidence="1">
    <location>
        <begin position="1"/>
        <end position="20"/>
    </location>
</feature>
<dbReference type="Pfam" id="PF20316">
    <property type="entry name" value="DUF6612"/>
    <property type="match status" value="1"/>
</dbReference>
<evidence type="ECO:0000313" key="2">
    <source>
        <dbReference type="EMBL" id="TGY17226.1"/>
    </source>
</evidence>
<sequence length="266" mass="29548">MKFKRIFIAACLMGALIAGGCSKQQKKSEPVLTKSQVVDQTKKSFKSGEVIQSIRLSTDTSTQIVSANTNFGGDPTVFHITNQTTSKGKTQSSEEWINMNNVYLNGRSSWYKAKLDKLSGHTYAELLEAITNNTTMTDPSPKLVKAFKMKRNKNTYTLTADIKDQKLMKDAADPIFGTTGQSAAQEKVFRRVQKYGKYQNMTVKAVVKNKKLTSYNLFINMKLGKLMKVRLGQSYGNFGSHDFLKVPDSALNAKPMPKASTKKGSN</sequence>
<evidence type="ECO:0000313" key="3">
    <source>
        <dbReference type="Proteomes" id="UP000309117"/>
    </source>
</evidence>
<evidence type="ECO:0000256" key="1">
    <source>
        <dbReference type="SAM" id="SignalP"/>
    </source>
</evidence>
<dbReference type="InterPro" id="IPR046720">
    <property type="entry name" value="DUF6612"/>
</dbReference>
<keyword evidence="1" id="KW-0732">Signal</keyword>
<gene>
    <name evidence="2" type="ORF">E5351_01855</name>
</gene>
<dbReference type="PROSITE" id="PS51257">
    <property type="entry name" value="PROKAR_LIPOPROTEIN"/>
    <property type="match status" value="1"/>
</dbReference>
<reference evidence="2 3" key="1">
    <citation type="submission" date="2019-04" db="EMBL/GenBank/DDBJ databases">
        <title>Microbes associate with the intestines of laboratory mice.</title>
        <authorList>
            <person name="Navarre W."/>
            <person name="Wong E."/>
            <person name="Huang K."/>
            <person name="Tropini C."/>
            <person name="Ng K."/>
            <person name="Yu B."/>
        </authorList>
    </citation>
    <scope>NUCLEOTIDE SEQUENCE [LARGE SCALE GENOMIC DNA]</scope>
    <source>
        <strain evidence="2 3">NM61_E11</strain>
    </source>
</reference>
<dbReference type="EMBL" id="SRYV01000002">
    <property type="protein sequence ID" value="TGY17226.1"/>
    <property type="molecule type" value="Genomic_DNA"/>
</dbReference>
<name>A0A4S2BPZ7_9LACO</name>
<dbReference type="AlphaFoldDB" id="A0A4S2BPZ7"/>
<accession>A0A4S2BPZ7</accession>
<dbReference type="Proteomes" id="UP000309117">
    <property type="component" value="Unassembled WGS sequence"/>
</dbReference>
<protein>
    <recommendedName>
        <fullName evidence="4">DNA polymerase</fullName>
    </recommendedName>
</protein>
<dbReference type="RefSeq" id="WP_004039401.1">
    <property type="nucleotide sequence ID" value="NZ_AQFR02000003.1"/>
</dbReference>